<keyword evidence="2" id="KW-0812">Transmembrane</keyword>
<keyword evidence="3" id="KW-1133">Transmembrane helix</keyword>
<evidence type="ECO:0000256" key="1">
    <source>
        <dbReference type="ARBA" id="ARBA00004141"/>
    </source>
</evidence>
<organism evidence="6 7">
    <name type="scientific">Tetrabaena socialis</name>
    <dbReference type="NCBI Taxonomy" id="47790"/>
    <lineage>
        <taxon>Eukaryota</taxon>
        <taxon>Viridiplantae</taxon>
        <taxon>Chlorophyta</taxon>
        <taxon>core chlorophytes</taxon>
        <taxon>Chlorophyceae</taxon>
        <taxon>CS clade</taxon>
        <taxon>Chlamydomonadales</taxon>
        <taxon>Tetrabaenaceae</taxon>
        <taxon>Tetrabaena</taxon>
    </lineage>
</organism>
<reference evidence="6 7" key="1">
    <citation type="journal article" date="2017" name="Mol. Biol. Evol.">
        <title>The 4-celled Tetrabaena socialis nuclear genome reveals the essential components for genetic control of cell number at the origin of multicellularity in the volvocine lineage.</title>
        <authorList>
            <person name="Featherston J."/>
            <person name="Arakaki Y."/>
            <person name="Hanschen E.R."/>
            <person name="Ferris P.J."/>
            <person name="Michod R.E."/>
            <person name="Olson B.J.S.C."/>
            <person name="Nozaki H."/>
            <person name="Durand P.M."/>
        </authorList>
    </citation>
    <scope>NUCLEOTIDE SEQUENCE [LARGE SCALE GENOMIC DNA]</scope>
    <source>
        <strain evidence="6 7">NIES-571</strain>
    </source>
</reference>
<evidence type="ECO:0000259" key="5">
    <source>
        <dbReference type="PROSITE" id="PS50850"/>
    </source>
</evidence>
<keyword evidence="7" id="KW-1185">Reference proteome</keyword>
<evidence type="ECO:0000313" key="6">
    <source>
        <dbReference type="EMBL" id="PNH00814.1"/>
    </source>
</evidence>
<feature type="domain" description="Major facilitator superfamily (MFS) profile" evidence="5">
    <location>
        <begin position="29"/>
        <end position="172"/>
    </location>
</feature>
<dbReference type="SUPFAM" id="SSF103473">
    <property type="entry name" value="MFS general substrate transporter"/>
    <property type="match status" value="1"/>
</dbReference>
<sequence length="172" mass="16355">MDACSLDRGASTYACFRGGDACTLGRPPAATAAATAAVAKGVAAAAPPPPPTTPSAGAGAAVHASCCAAAAAVLLPARPVATTTTARSLPPAAAPAAGAPGAHASLYFVGLALGGIGFGAMSDRHGRRTCLYCCAAVAAAATVGEALAPAFWLHALCRLAGATAVQGMAIAD</sequence>
<dbReference type="Proteomes" id="UP000236333">
    <property type="component" value="Unassembled WGS sequence"/>
</dbReference>
<dbReference type="EMBL" id="PGGS01001158">
    <property type="protein sequence ID" value="PNH00814.1"/>
    <property type="molecule type" value="Genomic_DNA"/>
</dbReference>
<comment type="subcellular location">
    <subcellularLocation>
        <location evidence="1">Membrane</location>
        <topology evidence="1">Multi-pass membrane protein</topology>
    </subcellularLocation>
</comment>
<accession>A0A2J7ZKL7</accession>
<dbReference type="InterPro" id="IPR020846">
    <property type="entry name" value="MFS_dom"/>
</dbReference>
<dbReference type="Gene3D" id="1.20.1250.20">
    <property type="entry name" value="MFS general substrate transporter like domains"/>
    <property type="match status" value="1"/>
</dbReference>
<evidence type="ECO:0000313" key="7">
    <source>
        <dbReference type="Proteomes" id="UP000236333"/>
    </source>
</evidence>
<evidence type="ECO:0000256" key="4">
    <source>
        <dbReference type="ARBA" id="ARBA00023136"/>
    </source>
</evidence>
<evidence type="ECO:0000256" key="3">
    <source>
        <dbReference type="ARBA" id="ARBA00022989"/>
    </source>
</evidence>
<keyword evidence="4" id="KW-0472">Membrane</keyword>
<dbReference type="AlphaFoldDB" id="A0A2J7ZKL7"/>
<dbReference type="InterPro" id="IPR036259">
    <property type="entry name" value="MFS_trans_sf"/>
</dbReference>
<gene>
    <name evidence="6" type="ORF">TSOC_013340</name>
</gene>
<dbReference type="GO" id="GO:0022857">
    <property type="term" value="F:transmembrane transporter activity"/>
    <property type="evidence" value="ECO:0007669"/>
    <property type="project" value="InterPro"/>
</dbReference>
<proteinExistence type="predicted"/>
<dbReference type="Pfam" id="PF00083">
    <property type="entry name" value="Sugar_tr"/>
    <property type="match status" value="1"/>
</dbReference>
<comment type="caution">
    <text evidence="6">The sequence shown here is derived from an EMBL/GenBank/DDBJ whole genome shotgun (WGS) entry which is preliminary data.</text>
</comment>
<evidence type="ECO:0000256" key="2">
    <source>
        <dbReference type="ARBA" id="ARBA00022692"/>
    </source>
</evidence>
<dbReference type="PROSITE" id="PS50850">
    <property type="entry name" value="MFS"/>
    <property type="match status" value="1"/>
</dbReference>
<dbReference type="GO" id="GO:0016020">
    <property type="term" value="C:membrane"/>
    <property type="evidence" value="ECO:0007669"/>
    <property type="project" value="UniProtKB-SubCell"/>
</dbReference>
<dbReference type="InterPro" id="IPR005828">
    <property type="entry name" value="MFS_sugar_transport-like"/>
</dbReference>
<name>A0A2J7ZKL7_9CHLO</name>
<protein>
    <recommendedName>
        <fullName evidence="5">Major facilitator superfamily (MFS) profile domain-containing protein</fullName>
    </recommendedName>
</protein>
<feature type="non-terminal residue" evidence="6">
    <location>
        <position position="172"/>
    </location>
</feature>